<dbReference type="EnsemblMetazoa" id="CapteT219825">
    <property type="protein sequence ID" value="CapteP219825"/>
    <property type="gene ID" value="CapteG219825"/>
</dbReference>
<reference evidence="11 13" key="2">
    <citation type="journal article" date="2013" name="Nature">
        <title>Insights into bilaterian evolution from three spiralian genomes.</title>
        <authorList>
            <person name="Simakov O."/>
            <person name="Marletaz F."/>
            <person name="Cho S.J."/>
            <person name="Edsinger-Gonzales E."/>
            <person name="Havlak P."/>
            <person name="Hellsten U."/>
            <person name="Kuo D.H."/>
            <person name="Larsson T."/>
            <person name="Lv J."/>
            <person name="Arendt D."/>
            <person name="Savage R."/>
            <person name="Osoegawa K."/>
            <person name="de Jong P."/>
            <person name="Grimwood J."/>
            <person name="Chapman J.A."/>
            <person name="Shapiro H."/>
            <person name="Aerts A."/>
            <person name="Otillar R.P."/>
            <person name="Terry A.Y."/>
            <person name="Boore J.L."/>
            <person name="Grigoriev I.V."/>
            <person name="Lindberg D.R."/>
            <person name="Seaver E.C."/>
            <person name="Weisblat D.A."/>
            <person name="Putnam N.H."/>
            <person name="Rokhsar D.S."/>
        </authorList>
    </citation>
    <scope>NUCLEOTIDE SEQUENCE</scope>
    <source>
        <strain evidence="11 13">I ESC-2004</strain>
    </source>
</reference>
<evidence type="ECO:0000256" key="6">
    <source>
        <dbReference type="PROSITE-ProRule" id="PRU00076"/>
    </source>
</evidence>
<evidence type="ECO:0008006" key="14">
    <source>
        <dbReference type="Google" id="ProtNLM"/>
    </source>
</evidence>
<feature type="signal peptide" evidence="8">
    <location>
        <begin position="1"/>
        <end position="21"/>
    </location>
</feature>
<dbReference type="GO" id="GO:0005509">
    <property type="term" value="F:calcium ion binding"/>
    <property type="evidence" value="ECO:0007669"/>
    <property type="project" value="InterPro"/>
</dbReference>
<reference evidence="12" key="3">
    <citation type="submission" date="2015-06" db="UniProtKB">
        <authorList>
            <consortium name="EnsemblMetazoa"/>
        </authorList>
    </citation>
    <scope>IDENTIFICATION</scope>
</reference>
<evidence type="ECO:0000256" key="5">
    <source>
        <dbReference type="ARBA" id="ARBA00023180"/>
    </source>
</evidence>
<feature type="disulfide bond" evidence="6">
    <location>
        <begin position="259"/>
        <end position="269"/>
    </location>
</feature>
<name>R7U2M8_CAPTE</name>
<keyword evidence="4 6" id="KW-1015">Disulfide bond</keyword>
<evidence type="ECO:0000256" key="3">
    <source>
        <dbReference type="ARBA" id="ARBA00022737"/>
    </source>
</evidence>
<keyword evidence="1 6" id="KW-0245">EGF-like domain</keyword>
<organism evidence="11">
    <name type="scientific">Capitella teleta</name>
    <name type="common">Polychaete worm</name>
    <dbReference type="NCBI Taxonomy" id="283909"/>
    <lineage>
        <taxon>Eukaryota</taxon>
        <taxon>Metazoa</taxon>
        <taxon>Spiralia</taxon>
        <taxon>Lophotrochozoa</taxon>
        <taxon>Annelida</taxon>
        <taxon>Polychaeta</taxon>
        <taxon>Sedentaria</taxon>
        <taxon>Scolecida</taxon>
        <taxon>Capitellidae</taxon>
        <taxon>Capitella</taxon>
    </lineage>
</organism>
<evidence type="ECO:0000313" key="12">
    <source>
        <dbReference type="EnsemblMetazoa" id="CapteP219825"/>
    </source>
</evidence>
<dbReference type="InterPro" id="IPR001846">
    <property type="entry name" value="VWF_type-D"/>
</dbReference>
<dbReference type="OMA" id="GICEVKC"/>
<feature type="domain" description="VWFD" evidence="10">
    <location>
        <begin position="465"/>
        <end position="646"/>
    </location>
</feature>
<dbReference type="PROSITE" id="PS50026">
    <property type="entry name" value="EGF_3"/>
    <property type="match status" value="4"/>
</dbReference>
<keyword evidence="5" id="KW-0325">Glycoprotein</keyword>
<dbReference type="FunFam" id="2.10.25.10:FF:000255">
    <property type="entry name" value="Sushi, nidogen and EGF-like domains 1"/>
    <property type="match status" value="1"/>
</dbReference>
<dbReference type="Pfam" id="PF00094">
    <property type="entry name" value="VWD"/>
    <property type="match status" value="1"/>
</dbReference>
<evidence type="ECO:0000313" key="13">
    <source>
        <dbReference type="Proteomes" id="UP000014760"/>
    </source>
</evidence>
<feature type="domain" description="EGF-like" evidence="9">
    <location>
        <begin position="294"/>
        <end position="332"/>
    </location>
</feature>
<evidence type="ECO:0000259" key="10">
    <source>
        <dbReference type="PROSITE" id="PS51233"/>
    </source>
</evidence>
<dbReference type="OrthoDB" id="6236007at2759"/>
<dbReference type="HOGENOM" id="CLU_287032_0_0_1"/>
<feature type="domain" description="EGF-like" evidence="9">
    <location>
        <begin position="864"/>
        <end position="901"/>
    </location>
</feature>
<dbReference type="Gene3D" id="2.10.25.10">
    <property type="entry name" value="Laminin"/>
    <property type="match status" value="4"/>
</dbReference>
<dbReference type="InterPro" id="IPR052749">
    <property type="entry name" value="Alpha-tectorin"/>
</dbReference>
<feature type="chain" id="PRO_5008787609" description="VWFD domain-containing protein" evidence="8">
    <location>
        <begin position="22"/>
        <end position="1083"/>
    </location>
</feature>
<feature type="domain" description="EGF-like" evidence="9">
    <location>
        <begin position="255"/>
        <end position="292"/>
    </location>
</feature>
<dbReference type="SMART" id="SM00179">
    <property type="entry name" value="EGF_CA"/>
    <property type="match status" value="2"/>
</dbReference>
<dbReference type="FunFam" id="2.10.25.10:FF:000012">
    <property type="entry name" value="Delta-like protein"/>
    <property type="match status" value="1"/>
</dbReference>
<feature type="compositionally biased region" description="Low complexity" evidence="7">
    <location>
        <begin position="1013"/>
        <end position="1024"/>
    </location>
</feature>
<evidence type="ECO:0000313" key="11">
    <source>
        <dbReference type="EMBL" id="ELT97901.1"/>
    </source>
</evidence>
<dbReference type="SUPFAM" id="SSF57567">
    <property type="entry name" value="Serine protease inhibitors"/>
    <property type="match status" value="1"/>
</dbReference>
<dbReference type="SUPFAM" id="SSF57196">
    <property type="entry name" value="EGF/Laminin"/>
    <property type="match status" value="3"/>
</dbReference>
<feature type="region of interest" description="Disordered" evidence="7">
    <location>
        <begin position="1013"/>
        <end position="1033"/>
    </location>
</feature>
<keyword evidence="2 8" id="KW-0732">Signal</keyword>
<gene>
    <name evidence="11" type="ORF">CAPTEDRAFT_219825</name>
</gene>
<dbReference type="STRING" id="283909.R7U2M8"/>
<dbReference type="InterPro" id="IPR000742">
    <property type="entry name" value="EGF"/>
</dbReference>
<evidence type="ECO:0000256" key="8">
    <source>
        <dbReference type="SAM" id="SignalP"/>
    </source>
</evidence>
<evidence type="ECO:0000256" key="7">
    <source>
        <dbReference type="SAM" id="MobiDB-lite"/>
    </source>
</evidence>
<feature type="disulfide bond" evidence="6">
    <location>
        <begin position="282"/>
        <end position="291"/>
    </location>
</feature>
<accession>R7U2M8</accession>
<evidence type="ECO:0000259" key="9">
    <source>
        <dbReference type="PROSITE" id="PS50026"/>
    </source>
</evidence>
<dbReference type="InterPro" id="IPR001881">
    <property type="entry name" value="EGF-like_Ca-bd_dom"/>
</dbReference>
<evidence type="ECO:0000256" key="2">
    <source>
        <dbReference type="ARBA" id="ARBA00022729"/>
    </source>
</evidence>
<keyword evidence="3" id="KW-0677">Repeat</keyword>
<dbReference type="AlphaFoldDB" id="R7U2M8"/>
<dbReference type="InterPro" id="IPR014853">
    <property type="entry name" value="VWF/SSPO/ZAN-like_Cys-rich_dom"/>
</dbReference>
<dbReference type="Proteomes" id="UP000014760">
    <property type="component" value="Unassembled WGS sequence"/>
</dbReference>
<dbReference type="CDD" id="cd00054">
    <property type="entry name" value="EGF_CA"/>
    <property type="match status" value="2"/>
</dbReference>
<feature type="disulfide bond" evidence="6">
    <location>
        <begin position="322"/>
        <end position="331"/>
    </location>
</feature>
<dbReference type="PANTHER" id="PTHR46160:SF9">
    <property type="entry name" value="PROTEIN PRY2-RELATED"/>
    <property type="match status" value="1"/>
</dbReference>
<dbReference type="SMART" id="SM00181">
    <property type="entry name" value="EGF"/>
    <property type="match status" value="6"/>
</dbReference>
<comment type="caution">
    <text evidence="6">Lacks conserved residue(s) required for the propagation of feature annotation.</text>
</comment>
<reference evidence="13" key="1">
    <citation type="submission" date="2012-12" db="EMBL/GenBank/DDBJ databases">
        <authorList>
            <person name="Hellsten U."/>
            <person name="Grimwood J."/>
            <person name="Chapman J.A."/>
            <person name="Shapiro H."/>
            <person name="Aerts A."/>
            <person name="Otillar R.P."/>
            <person name="Terry A.Y."/>
            <person name="Boore J.L."/>
            <person name="Simakov O."/>
            <person name="Marletaz F."/>
            <person name="Cho S.-J."/>
            <person name="Edsinger-Gonzales E."/>
            <person name="Havlak P."/>
            <person name="Kuo D.-H."/>
            <person name="Larsson T."/>
            <person name="Lv J."/>
            <person name="Arendt D."/>
            <person name="Savage R."/>
            <person name="Osoegawa K."/>
            <person name="de Jong P."/>
            <person name="Lindberg D.R."/>
            <person name="Seaver E.C."/>
            <person name="Weisblat D.A."/>
            <person name="Putnam N.H."/>
            <person name="Grigoriev I.V."/>
            <person name="Rokhsar D.S."/>
        </authorList>
    </citation>
    <scope>NUCLEOTIDE SEQUENCE</scope>
    <source>
        <strain evidence="13">I ESC-2004</strain>
    </source>
</reference>
<dbReference type="EMBL" id="AMQN01010706">
    <property type="status" value="NOT_ANNOTATED_CDS"/>
    <property type="molecule type" value="Genomic_DNA"/>
</dbReference>
<dbReference type="PROSITE" id="PS01186">
    <property type="entry name" value="EGF_2"/>
    <property type="match status" value="2"/>
</dbReference>
<dbReference type="PANTHER" id="PTHR46160">
    <property type="entry name" value="ALPHA-TECTORIN-RELATED"/>
    <property type="match status" value="1"/>
</dbReference>
<feature type="disulfide bond" evidence="6">
    <location>
        <begin position="451"/>
        <end position="460"/>
    </location>
</feature>
<evidence type="ECO:0000256" key="1">
    <source>
        <dbReference type="ARBA" id="ARBA00022536"/>
    </source>
</evidence>
<dbReference type="PROSITE" id="PS00022">
    <property type="entry name" value="EGF_1"/>
    <property type="match status" value="4"/>
</dbReference>
<keyword evidence="13" id="KW-1185">Reference proteome</keyword>
<dbReference type="CDD" id="cd19941">
    <property type="entry name" value="TIL"/>
    <property type="match status" value="1"/>
</dbReference>
<dbReference type="Pfam" id="PF00008">
    <property type="entry name" value="EGF"/>
    <property type="match status" value="2"/>
</dbReference>
<protein>
    <recommendedName>
        <fullName evidence="14">VWFD domain-containing protein</fullName>
    </recommendedName>
</protein>
<evidence type="ECO:0000256" key="4">
    <source>
        <dbReference type="ARBA" id="ARBA00023157"/>
    </source>
</evidence>
<proteinExistence type="predicted"/>
<dbReference type="InterPro" id="IPR036084">
    <property type="entry name" value="Ser_inhib-like_sf"/>
</dbReference>
<dbReference type="PROSITE" id="PS51233">
    <property type="entry name" value="VWFD"/>
    <property type="match status" value="1"/>
</dbReference>
<dbReference type="SMART" id="SM00216">
    <property type="entry name" value="VWD"/>
    <property type="match status" value="1"/>
</dbReference>
<feature type="domain" description="EGF-like" evidence="9">
    <location>
        <begin position="427"/>
        <end position="461"/>
    </location>
</feature>
<dbReference type="EMBL" id="KB308442">
    <property type="protein sequence ID" value="ELT97901.1"/>
    <property type="molecule type" value="Genomic_DNA"/>
</dbReference>
<feature type="disulfide bond" evidence="6">
    <location>
        <begin position="891"/>
        <end position="900"/>
    </location>
</feature>
<dbReference type="SMART" id="SM00832">
    <property type="entry name" value="C8"/>
    <property type="match status" value="1"/>
</dbReference>
<sequence>MKETYLILFVIFSSAPEIVLSYTCDQDQTAINSPWLFSTAKTCPDLISGVPDYYNDIYRSECQRQLGLDEKPDSVPRANVEECYNLNNGTFKYRSTVCCPGTLQDTRCFTCNNISIEWDSQVSLYHTYRCNFFETVSTCPSGQVCATVYHYVHGRKVDKMCMDEQACTAATNNNSETCVSGIAEPKCTYCCENPLCNYHKSVPNKTPGPLPDPRGPCDRYSYNCYNTSSCVEDSDASYGYRCTACSAGRYGDRCQYNGCTGSPCKQGSCSSRSVAPFYVCYCDFAWGGMNCTEAYGVCNSTDYCKNGGVCYDHEDFGLRCQCPVGFHGSQCEFEALGADRCSHPELFYKRTYTSSSTSSDDCTSRATYFAEVTAKSTSYGRSCVSYMGQGYRAGIDGGAVTHPESMEYYRCEKGEIKLKYAYDICCPSCTRNPCQNGGWCVQKGIQHVCRCRLGFAGDQCQHNEALSVISGDPHVLSFDKRNLHPQGICKYQMAASEDAAATFAVFSKFERRGTNMNVSYVKYTEVDVYDHNVRLDRHNIVYVDGEFVDPMTNPSYVDGKLKVTMNGNYVRVETDFGLSVEFDGEWTALVKVPGGLLTSGLAGNNNGDPSDDMVTKDGVDVSGMDMSQSILANSWQVHDPEDPECQKEEVPDLKECDEAMEQKISSDNGLCGLIFNPTQPNNPFANCLASPLLNGDAFAENCLFDVCALQDDVDAAKQAACGSLEALTAQCKSLGIIIDWREAAQCPFNCTGGREYTPSGSACTITCEDPLAVEQCSLPNTETCLCPDGQVFHNDRCQPHSECGCTGENGLTHKTGETWLSEDCATKMTCVACADCGNTFGDIVETDHSCPEGESCNSGICEDDSDPCWSEPCLNGGTCVTFSVNAYNCSCPEDFEGHDCEDEVWYEFGSWSNWTCIDDGMIRYRECFKYPKQVQVENELCSGESHETKDIELDCLKCLEDGGWASHECNKQIFWRCYGTVENCLAKEMNCPACTKWSQELRICVHDDEPCVRPTTTTSRPTTTQANTAAPGDECRNDDGSIFEAVPGDPSKYKWILSDGRVFEMPCSPGTSFVLAACGCIVV</sequence>